<evidence type="ECO:0008006" key="5">
    <source>
        <dbReference type="Google" id="ProtNLM"/>
    </source>
</evidence>
<keyword evidence="2" id="KW-0472">Membrane</keyword>
<dbReference type="Proteomes" id="UP000316213">
    <property type="component" value="Unassembled WGS sequence"/>
</dbReference>
<sequence length="342" mass="37450">MGTVAPPDSEFQPNSQADAVSDDMSGDDPHSSGSGVNVRDKKKANQDLTPAQRKRLEEREKLRTSSFDAVTSFFMATILFLGVFVFMLFVVWLTMRMPERVKPIAPIIENAAGRADNAEGFERDFEPPGAEEVEELMEPTLQDTIEAVTEAVSSVAASLDTMNTNASASTSGTGKGDSRPPGPEGEGEDIVPRFERWQLNFSSKGIQPYAQQLDFYEIELGTLGGGVQGVDYASNLSGSPKKRHNDDSAGEKRLYFMWASASPLKDFDIQLLGKAGINTGGRQILKFIPPNLENQLARTELDYAMAKGYNSVTQIAKTIFMSKSSGNGYAFEVTEQRYRKGK</sequence>
<comment type="caution">
    <text evidence="3">The sequence shown here is derived from an EMBL/GenBank/DDBJ whole genome shotgun (WGS) entry which is preliminary data.</text>
</comment>
<organism evidence="3 4">
    <name type="scientific">Neorhodopirellula pilleata</name>
    <dbReference type="NCBI Taxonomy" id="2714738"/>
    <lineage>
        <taxon>Bacteria</taxon>
        <taxon>Pseudomonadati</taxon>
        <taxon>Planctomycetota</taxon>
        <taxon>Planctomycetia</taxon>
        <taxon>Pirellulales</taxon>
        <taxon>Pirellulaceae</taxon>
        <taxon>Neorhodopirellula</taxon>
    </lineage>
</organism>
<feature type="compositionally biased region" description="Polar residues" evidence="1">
    <location>
        <begin position="163"/>
        <end position="172"/>
    </location>
</feature>
<dbReference type="EMBL" id="SJPM01000002">
    <property type="protein sequence ID" value="TWU01472.1"/>
    <property type="molecule type" value="Genomic_DNA"/>
</dbReference>
<dbReference type="OrthoDB" id="264874at2"/>
<proteinExistence type="predicted"/>
<dbReference type="AlphaFoldDB" id="A0A5C6AR52"/>
<keyword evidence="2" id="KW-0812">Transmembrane</keyword>
<gene>
    <name evidence="3" type="ORF">Pla100_12070</name>
</gene>
<reference evidence="3 4" key="1">
    <citation type="submission" date="2019-02" db="EMBL/GenBank/DDBJ databases">
        <title>Deep-cultivation of Planctomycetes and their phenomic and genomic characterization uncovers novel biology.</title>
        <authorList>
            <person name="Wiegand S."/>
            <person name="Jogler M."/>
            <person name="Boedeker C."/>
            <person name="Pinto D."/>
            <person name="Vollmers J."/>
            <person name="Rivas-Marin E."/>
            <person name="Kohn T."/>
            <person name="Peeters S.H."/>
            <person name="Heuer A."/>
            <person name="Rast P."/>
            <person name="Oberbeckmann S."/>
            <person name="Bunk B."/>
            <person name="Jeske O."/>
            <person name="Meyerdierks A."/>
            <person name="Storesund J.E."/>
            <person name="Kallscheuer N."/>
            <person name="Luecker S."/>
            <person name="Lage O.M."/>
            <person name="Pohl T."/>
            <person name="Merkel B.J."/>
            <person name="Hornburger P."/>
            <person name="Mueller R.-W."/>
            <person name="Bruemmer F."/>
            <person name="Labrenz M."/>
            <person name="Spormann A.M."/>
            <person name="Op Den Camp H."/>
            <person name="Overmann J."/>
            <person name="Amann R."/>
            <person name="Jetten M.S.M."/>
            <person name="Mascher T."/>
            <person name="Medema M.H."/>
            <person name="Devos D.P."/>
            <person name="Kaster A.-K."/>
            <person name="Ovreas L."/>
            <person name="Rohde M."/>
            <person name="Galperin M.Y."/>
            <person name="Jogler C."/>
        </authorList>
    </citation>
    <scope>NUCLEOTIDE SEQUENCE [LARGE SCALE GENOMIC DNA]</scope>
    <source>
        <strain evidence="3 4">Pla100</strain>
    </source>
</reference>
<feature type="region of interest" description="Disordered" evidence="1">
    <location>
        <begin position="163"/>
        <end position="189"/>
    </location>
</feature>
<evidence type="ECO:0000256" key="2">
    <source>
        <dbReference type="SAM" id="Phobius"/>
    </source>
</evidence>
<evidence type="ECO:0000313" key="3">
    <source>
        <dbReference type="EMBL" id="TWU01472.1"/>
    </source>
</evidence>
<accession>A0A5C6AR52</accession>
<keyword evidence="4" id="KW-1185">Reference proteome</keyword>
<feature type="transmembrane region" description="Helical" evidence="2">
    <location>
        <begin position="73"/>
        <end position="93"/>
    </location>
</feature>
<protein>
    <recommendedName>
        <fullName evidence="5">Transmembrane protein</fullName>
    </recommendedName>
</protein>
<evidence type="ECO:0000256" key="1">
    <source>
        <dbReference type="SAM" id="MobiDB-lite"/>
    </source>
</evidence>
<dbReference type="RefSeq" id="WP_146576767.1">
    <property type="nucleotide sequence ID" value="NZ_SJPM01000002.1"/>
</dbReference>
<keyword evidence="2" id="KW-1133">Transmembrane helix</keyword>
<name>A0A5C6AR52_9BACT</name>
<feature type="region of interest" description="Disordered" evidence="1">
    <location>
        <begin position="1"/>
        <end position="61"/>
    </location>
</feature>
<evidence type="ECO:0000313" key="4">
    <source>
        <dbReference type="Proteomes" id="UP000316213"/>
    </source>
</evidence>